<reference evidence="5 6" key="1">
    <citation type="submission" date="2013-08" db="EMBL/GenBank/DDBJ databases">
        <authorList>
            <person name="Durkin A.S."/>
            <person name="Haft D.R."/>
            <person name="McCorrison J."/>
            <person name="Torralba M."/>
            <person name="Gillis M."/>
            <person name="Haft D.H."/>
            <person name="Methe B."/>
            <person name="Sutton G."/>
            <person name="Nelson K.E."/>
        </authorList>
    </citation>
    <scope>NUCLEOTIDE SEQUENCE [LARGE SCALE GENOMIC DNA]</scope>
    <source>
        <strain evidence="5 6">F0493</strain>
    </source>
</reference>
<sequence length="534" mass="60622">MKMEENLYNMQEISSYREGNRLEAKKAKGGIPNSMWETYSSFANTDGGIILLGVDEKKDGSFEVLGVQNADQMLKDFWNMVNNRQKVNVNLLVEKDVTVEDYEGKKVIFIRVPRADRYLRPVYVGQDPMSGSYRRNGEGDYHCSHEEVSAMYRDAYQLTQDRKLLKHRDMKVFCMDTVHSYRNIFNISHINHVWSKLGDEEFLGKIGAIGYDAEESKFYPTTAGLLMFGYEYEILSEYPQYFLDYQDHRDPSIRWVDRLVSSSGDWSGNVFDFFFAVANKLSHDLPRPFKLEGMMRVDDTPLHKAVREALLNTLVNADYYGRRGVVIKKYPDGFTFENPGDFRIGMKEAMSGGVSDPRNAILFKMFALIDLGERAGSGILTIIDGWKSAYGEQPTWEDTHNPDRTILRLHCTNLSEVLFEKASDDGVEKELGGGKDHNNTAINSKTGDKPAINIRSGDKTPNKPAIKSETGDNTGDKMQVILDYIANNGEVKTSDIMQAFGLKSSQSRYYLSTLVEQGRIEACGSNKNRTYKAI</sequence>
<dbReference type="AlphaFoldDB" id="U2KJS4"/>
<dbReference type="PATRIC" id="fig|1395125.3.peg.2326"/>
<dbReference type="Gene3D" id="3.30.565.60">
    <property type="match status" value="1"/>
</dbReference>
<feature type="domain" description="Schlafen AlbA-2" evidence="4">
    <location>
        <begin position="18"/>
        <end position="143"/>
    </location>
</feature>
<dbReference type="EMBL" id="AWGW01000029">
    <property type="protein sequence ID" value="ERJ98736.1"/>
    <property type="molecule type" value="Genomic_DNA"/>
</dbReference>
<dbReference type="SUPFAM" id="SSF46785">
    <property type="entry name" value="Winged helix' DNA-binding domain"/>
    <property type="match status" value="1"/>
</dbReference>
<dbReference type="Gene3D" id="3.30.950.30">
    <property type="entry name" value="Schlafen, AAA domain"/>
    <property type="match status" value="1"/>
</dbReference>
<feature type="region of interest" description="Disordered" evidence="3">
    <location>
        <begin position="426"/>
        <end position="474"/>
    </location>
</feature>
<evidence type="ECO:0000313" key="5">
    <source>
        <dbReference type="EMBL" id="ERJ98736.1"/>
    </source>
</evidence>
<evidence type="ECO:0000256" key="2">
    <source>
        <dbReference type="ARBA" id="ARBA00023163"/>
    </source>
</evidence>
<evidence type="ECO:0000256" key="1">
    <source>
        <dbReference type="ARBA" id="ARBA00023015"/>
    </source>
</evidence>
<evidence type="ECO:0000256" key="3">
    <source>
        <dbReference type="SAM" id="MobiDB-lite"/>
    </source>
</evidence>
<dbReference type="Pfam" id="PF04326">
    <property type="entry name" value="SLFN_AlbA_2"/>
    <property type="match status" value="1"/>
</dbReference>
<dbReference type="InterPro" id="IPR038475">
    <property type="entry name" value="RecG_C_sf"/>
</dbReference>
<dbReference type="InterPro" id="IPR006793">
    <property type="entry name" value="FaeA"/>
</dbReference>
<dbReference type="Pfam" id="PF13749">
    <property type="entry name" value="HATPase_c_4"/>
    <property type="match status" value="1"/>
</dbReference>
<dbReference type="Pfam" id="PF04703">
    <property type="entry name" value="FaeA"/>
    <property type="match status" value="1"/>
</dbReference>
<feature type="compositionally biased region" description="Basic and acidic residues" evidence="3">
    <location>
        <begin position="426"/>
        <end position="438"/>
    </location>
</feature>
<proteinExistence type="predicted"/>
<dbReference type="InterPro" id="IPR007421">
    <property type="entry name" value="Schlafen_AlbA_2_dom"/>
</dbReference>
<evidence type="ECO:0000313" key="6">
    <source>
        <dbReference type="Proteomes" id="UP000017023"/>
    </source>
</evidence>
<accession>U2KJS4</accession>
<protein>
    <submittedName>
        <fullName evidence="5">FaeA-like protein</fullName>
    </submittedName>
</protein>
<comment type="caution">
    <text evidence="5">The sequence shown here is derived from an EMBL/GenBank/DDBJ whole genome shotgun (WGS) entry which is preliminary data.</text>
</comment>
<dbReference type="GO" id="GO:0006355">
    <property type="term" value="P:regulation of DNA-templated transcription"/>
    <property type="evidence" value="ECO:0007669"/>
    <property type="project" value="InterPro"/>
</dbReference>
<dbReference type="InterPro" id="IPR036390">
    <property type="entry name" value="WH_DNA-bd_sf"/>
</dbReference>
<gene>
    <name evidence="5" type="ORF">HMPREF9145_1734</name>
</gene>
<dbReference type="PANTHER" id="PTHR30595:SF6">
    <property type="entry name" value="SCHLAFEN ALBA-2 DOMAIN-CONTAINING PROTEIN"/>
    <property type="match status" value="1"/>
</dbReference>
<keyword evidence="1" id="KW-0805">Transcription regulation</keyword>
<keyword evidence="2" id="KW-0804">Transcription</keyword>
<evidence type="ECO:0000259" key="4">
    <source>
        <dbReference type="Pfam" id="PF04326"/>
    </source>
</evidence>
<organism evidence="5 6">
    <name type="scientific">Segatella salivae F0493</name>
    <dbReference type="NCBI Taxonomy" id="1395125"/>
    <lineage>
        <taxon>Bacteria</taxon>
        <taxon>Pseudomonadati</taxon>
        <taxon>Bacteroidota</taxon>
        <taxon>Bacteroidia</taxon>
        <taxon>Bacteroidales</taxon>
        <taxon>Prevotellaceae</taxon>
        <taxon>Segatella</taxon>
    </lineage>
</organism>
<dbReference type="Proteomes" id="UP000017023">
    <property type="component" value="Unassembled WGS sequence"/>
</dbReference>
<name>U2KJS4_9BACT</name>
<dbReference type="InterPro" id="IPR036388">
    <property type="entry name" value="WH-like_DNA-bd_sf"/>
</dbReference>
<dbReference type="PANTHER" id="PTHR30595">
    <property type="entry name" value="GLPR-RELATED TRANSCRIPTIONAL REPRESSOR"/>
    <property type="match status" value="1"/>
</dbReference>
<dbReference type="Gene3D" id="1.10.10.10">
    <property type="entry name" value="Winged helix-like DNA-binding domain superfamily/Winged helix DNA-binding domain"/>
    <property type="match status" value="1"/>
</dbReference>
<dbReference type="InterPro" id="IPR038461">
    <property type="entry name" value="Schlafen_AlbA_2_dom_sf"/>
</dbReference>